<dbReference type="NCBIfam" id="TIGR01451">
    <property type="entry name" value="B_ant_repeat"/>
    <property type="match status" value="1"/>
</dbReference>
<dbReference type="AlphaFoldDB" id="M0NGY3"/>
<dbReference type="PANTHER" id="PTHR33608">
    <property type="entry name" value="BLL2464 PROTEIN"/>
    <property type="match status" value="1"/>
</dbReference>
<accession>M0NGY3</accession>
<reference evidence="3 4" key="1">
    <citation type="journal article" date="2014" name="PLoS Genet.">
        <title>Phylogenetically driven sequencing of extremely halophilic archaea reveals strategies for static and dynamic osmo-response.</title>
        <authorList>
            <person name="Becker E.A."/>
            <person name="Seitzer P.M."/>
            <person name="Tritt A."/>
            <person name="Larsen D."/>
            <person name="Krusor M."/>
            <person name="Yao A.I."/>
            <person name="Wu D."/>
            <person name="Madern D."/>
            <person name="Eisen J.A."/>
            <person name="Darling A.E."/>
            <person name="Facciotti M.T."/>
        </authorList>
    </citation>
    <scope>NUCLEOTIDE SEQUENCE [LARGE SCALE GENOMIC DNA]</scope>
    <source>
        <strain evidence="3 4">JCM 13552</strain>
    </source>
</reference>
<evidence type="ECO:0000259" key="1">
    <source>
        <dbReference type="Pfam" id="PF01345"/>
    </source>
</evidence>
<dbReference type="EMBL" id="AOMF01000015">
    <property type="protein sequence ID" value="EMA56828.1"/>
    <property type="molecule type" value="Genomic_DNA"/>
</dbReference>
<feature type="domain" description="DUF58" evidence="2">
    <location>
        <begin position="191"/>
        <end position="315"/>
    </location>
</feature>
<gene>
    <name evidence="3" type="ORF">C451_00450</name>
</gene>
<dbReference type="InterPro" id="IPR013783">
    <property type="entry name" value="Ig-like_fold"/>
</dbReference>
<evidence type="ECO:0008006" key="5">
    <source>
        <dbReference type="Google" id="ProtNLM"/>
    </source>
</evidence>
<proteinExistence type="predicted"/>
<dbReference type="InterPro" id="IPR047589">
    <property type="entry name" value="DUF11_rpt"/>
</dbReference>
<dbReference type="InterPro" id="IPR002881">
    <property type="entry name" value="DUF58"/>
</dbReference>
<dbReference type="STRING" id="1227457.C451_00450"/>
<dbReference type="PATRIC" id="fig|1227457.3.peg.76"/>
<dbReference type="InterPro" id="IPR001434">
    <property type="entry name" value="OmcB-like_DUF11"/>
</dbReference>
<dbReference type="Gene3D" id="2.60.40.10">
    <property type="entry name" value="Immunoglobulins"/>
    <property type="match status" value="1"/>
</dbReference>
<dbReference type="eggNOG" id="arCOG02742">
    <property type="taxonomic scope" value="Archaea"/>
</dbReference>
<dbReference type="Pfam" id="PF01882">
    <property type="entry name" value="DUF58"/>
    <property type="match status" value="1"/>
</dbReference>
<keyword evidence="4" id="KW-1185">Reference proteome</keyword>
<protein>
    <recommendedName>
        <fullName evidence="5">DUF58 domain-containing protein</fullName>
    </recommendedName>
</protein>
<name>M0NGY3_9EURY</name>
<feature type="domain" description="DUF11" evidence="1">
    <location>
        <begin position="44"/>
        <end position="126"/>
    </location>
</feature>
<evidence type="ECO:0000313" key="4">
    <source>
        <dbReference type="Proteomes" id="UP000011680"/>
    </source>
</evidence>
<dbReference type="Proteomes" id="UP000011680">
    <property type="component" value="Unassembled WGS sequence"/>
</dbReference>
<organism evidence="3 4">
    <name type="scientific">Halococcus thailandensis JCM 13552</name>
    <dbReference type="NCBI Taxonomy" id="1227457"/>
    <lineage>
        <taxon>Archaea</taxon>
        <taxon>Methanobacteriati</taxon>
        <taxon>Methanobacteriota</taxon>
        <taxon>Stenosarchaea group</taxon>
        <taxon>Halobacteria</taxon>
        <taxon>Halobacteriales</taxon>
        <taxon>Halococcaceae</taxon>
        <taxon>Halococcus</taxon>
    </lineage>
</organism>
<evidence type="ECO:0000313" key="3">
    <source>
        <dbReference type="EMBL" id="EMA56828.1"/>
    </source>
</evidence>
<comment type="caution">
    <text evidence="3">The sequence shown here is derived from an EMBL/GenBank/DDBJ whole genome shotgun (WGS) entry which is preliminary data.</text>
</comment>
<dbReference type="PANTHER" id="PTHR33608:SF6">
    <property type="entry name" value="BLL2464 PROTEIN"/>
    <property type="match status" value="1"/>
</dbReference>
<evidence type="ECO:0000259" key="2">
    <source>
        <dbReference type="Pfam" id="PF01882"/>
    </source>
</evidence>
<sequence>MAFAFVLFTSTAGLYLEAPLVFLTSILGVAYAGYPLFVGPPTVDLELSRTVTDETPDHGDPVTVTVTITNTGPRTLADLRIIDGVPALLTVTDGTPRHTATLRPGTSTSFQYTIAAKHGSHRFNPTTVIAHDISGNTRVETEITADGQTTIREELECTVDLQAFQLRRQARQYAGQTPADAGESGLEFQQIRAYQHGDSMHRIDWKRYARTGELTTVEFREEHRTAVVLCLDARQNAIRAAGSTEPHAVAYCVAAAQQVTSTLEQHSEQVGVAIFGSEFNWRAPSAGREQYAQIEQLLVDHEYDQPISVDGDDITMSSMEQVQRLITQIQGNVEIILFSPLIDGFGKTAVQQLDAHGYAATVISPDVTADETVCEEFVSIERANRVQMLRNRDIPVADWSPEKPLVWPVGHHGGVS</sequence>
<dbReference type="Pfam" id="PF01345">
    <property type="entry name" value="DUF11"/>
    <property type="match status" value="1"/>
</dbReference>